<evidence type="ECO:0000313" key="1">
    <source>
        <dbReference type="EMBL" id="POM26234.1"/>
    </source>
</evidence>
<protein>
    <submittedName>
        <fullName evidence="1">Uncharacterized protein</fullName>
    </submittedName>
</protein>
<gene>
    <name evidence="1" type="ORF">BTM25_06280</name>
</gene>
<evidence type="ECO:0000313" key="2">
    <source>
        <dbReference type="Proteomes" id="UP000242367"/>
    </source>
</evidence>
<reference evidence="1 2" key="1">
    <citation type="journal article" date="2017" name="Chemistry">
        <title>Isolation, Biosynthesis and Chemical Modifications of Rubterolones A-F: Rare Tropolone Alkaloids from Actinomadura sp. 5-2.</title>
        <authorList>
            <person name="Guo H."/>
            <person name="Benndorf R."/>
            <person name="Leichnitz D."/>
            <person name="Klassen J.L."/>
            <person name="Vollmers J."/>
            <person name="Gorls H."/>
            <person name="Steinacker M."/>
            <person name="Weigel C."/>
            <person name="Dahse H.M."/>
            <person name="Kaster A.K."/>
            <person name="de Beer Z.W."/>
            <person name="Poulsen M."/>
            <person name="Beemelmanns C."/>
        </authorList>
    </citation>
    <scope>NUCLEOTIDE SEQUENCE [LARGE SCALE GENOMIC DNA]</scope>
    <source>
        <strain evidence="1 2">5-2</strain>
    </source>
</reference>
<dbReference type="Proteomes" id="UP000242367">
    <property type="component" value="Unassembled WGS sequence"/>
</dbReference>
<accession>A0A2P4UMG0</accession>
<name>A0A2P4UMG0_9ACTN</name>
<organism evidence="1 2">
    <name type="scientific">Actinomadura rubteroloni</name>
    <dbReference type="NCBI Taxonomy" id="1926885"/>
    <lineage>
        <taxon>Bacteria</taxon>
        <taxon>Bacillati</taxon>
        <taxon>Actinomycetota</taxon>
        <taxon>Actinomycetes</taxon>
        <taxon>Streptosporangiales</taxon>
        <taxon>Thermomonosporaceae</taxon>
        <taxon>Actinomadura</taxon>
    </lineage>
</organism>
<comment type="caution">
    <text evidence="1">The sequence shown here is derived from an EMBL/GenBank/DDBJ whole genome shotgun (WGS) entry which is preliminary data.</text>
</comment>
<dbReference type="EMBL" id="MTBP01000001">
    <property type="protein sequence ID" value="POM26234.1"/>
    <property type="molecule type" value="Genomic_DNA"/>
</dbReference>
<proteinExistence type="predicted"/>
<keyword evidence="2" id="KW-1185">Reference proteome</keyword>
<sequence length="125" mass="13999">MRRGNDRSAALRLIDVTLVFLVACAENPTAELSPVSTESDEIWHDLITHTTFYPTFCRTIGRRFIHHVPTVNDDIASGRAHERTVTAMRRTGLPIDERLLVRAPTCLNTCNHACHDADSDGDDDK</sequence>
<dbReference type="AlphaFoldDB" id="A0A2P4UMG0"/>